<proteinExistence type="predicted"/>
<evidence type="ECO:0000256" key="1">
    <source>
        <dbReference type="SAM" id="MobiDB-lite"/>
    </source>
</evidence>
<feature type="region of interest" description="Disordered" evidence="1">
    <location>
        <begin position="436"/>
        <end position="465"/>
    </location>
</feature>
<feature type="compositionally biased region" description="Low complexity" evidence="1">
    <location>
        <begin position="447"/>
        <end position="465"/>
    </location>
</feature>
<name>A0AAN6JHN8_9BASI</name>
<evidence type="ECO:0000313" key="3">
    <source>
        <dbReference type="Proteomes" id="UP001176521"/>
    </source>
</evidence>
<comment type="caution">
    <text evidence="2">The sequence shown here is derived from an EMBL/GenBank/DDBJ whole genome shotgun (WGS) entry which is preliminary data.</text>
</comment>
<evidence type="ECO:0000313" key="2">
    <source>
        <dbReference type="EMBL" id="KAK0522847.1"/>
    </source>
</evidence>
<organism evidence="2 3">
    <name type="scientific">Tilletia horrida</name>
    <dbReference type="NCBI Taxonomy" id="155126"/>
    <lineage>
        <taxon>Eukaryota</taxon>
        <taxon>Fungi</taxon>
        <taxon>Dikarya</taxon>
        <taxon>Basidiomycota</taxon>
        <taxon>Ustilaginomycotina</taxon>
        <taxon>Exobasidiomycetes</taxon>
        <taxon>Tilletiales</taxon>
        <taxon>Tilletiaceae</taxon>
        <taxon>Tilletia</taxon>
    </lineage>
</organism>
<dbReference type="EMBL" id="JAPDMQ010000555">
    <property type="protein sequence ID" value="KAK0522847.1"/>
    <property type="molecule type" value="Genomic_DNA"/>
</dbReference>
<reference evidence="2" key="1">
    <citation type="journal article" date="2023" name="PhytoFront">
        <title>Draft Genome Resources of Seven Strains of Tilletia horrida, Causal Agent of Kernel Smut of Rice.</title>
        <authorList>
            <person name="Khanal S."/>
            <person name="Antony Babu S."/>
            <person name="Zhou X.G."/>
        </authorList>
    </citation>
    <scope>NUCLEOTIDE SEQUENCE</scope>
    <source>
        <strain evidence="2">TX3</strain>
    </source>
</reference>
<gene>
    <name evidence="2" type="ORF">OC842_006343</name>
</gene>
<sequence length="465" mass="52203">MHLAITTDATEVLLHPHRRSNDTVPLLVQVHLTLGPKERSPTHLTSLDVSLHRVETMLFDKQFENNIFEPIRVSFDVAGQPLLPGVVHTWEARLDIPHTSPPYSVCPDAHSVTRTHQYLVASARYPSRLGMQRAKTARKDLYFVHQPAFTAADSDPYCYTHTQTGANEGIGPVLVGARSQHLTVGGTMRVQVQIPAPAESFQLRSIEFAVQQNITLRSRKEKGKEHVLPPSRLVLLHEDRSDVKPDGWLLRLPTCSMMRPSSVDDRRGIHVEHLFTARFSYNTADTSASSSSLMNASLKPYAYTLAWSIHIPSCALRWESITLPAYSQADPCPVPEADRTEIAAKSGRRLCVCGKERKELLAIESLMARIHHLPTDNGRIESLESQLADKLTSNYNDVEDLDDDDDEDERWSSDYAMRRSRRRAIKSMISTWSVDERVHHEDDARSRNSSCRRSSASSTVSAASS</sequence>
<feature type="compositionally biased region" description="Basic and acidic residues" evidence="1">
    <location>
        <begin position="436"/>
        <end position="446"/>
    </location>
</feature>
<accession>A0AAN6JHN8</accession>
<dbReference type="Proteomes" id="UP001176521">
    <property type="component" value="Unassembled WGS sequence"/>
</dbReference>
<protein>
    <recommendedName>
        <fullName evidence="4">Arrestin-like N-terminal domain-containing protein</fullName>
    </recommendedName>
</protein>
<evidence type="ECO:0008006" key="4">
    <source>
        <dbReference type="Google" id="ProtNLM"/>
    </source>
</evidence>
<dbReference type="AlphaFoldDB" id="A0AAN6JHN8"/>
<keyword evidence="3" id="KW-1185">Reference proteome</keyword>